<comment type="caution">
    <text evidence="1">The sequence shown here is derived from an EMBL/GenBank/DDBJ whole genome shotgun (WGS) entry which is preliminary data.</text>
</comment>
<dbReference type="Proteomes" id="UP001054945">
    <property type="component" value="Unassembled WGS sequence"/>
</dbReference>
<evidence type="ECO:0000313" key="2">
    <source>
        <dbReference type="Proteomes" id="UP001054945"/>
    </source>
</evidence>
<dbReference type="AlphaFoldDB" id="A0AAV4XJQ7"/>
<name>A0AAV4XJQ7_CAEEX</name>
<proteinExistence type="predicted"/>
<keyword evidence="2" id="KW-1185">Reference proteome</keyword>
<reference evidence="1 2" key="1">
    <citation type="submission" date="2021-06" db="EMBL/GenBank/DDBJ databases">
        <title>Caerostris extrusa draft genome.</title>
        <authorList>
            <person name="Kono N."/>
            <person name="Arakawa K."/>
        </authorList>
    </citation>
    <scope>NUCLEOTIDE SEQUENCE [LARGE SCALE GENOMIC DNA]</scope>
</reference>
<gene>
    <name evidence="1" type="ORF">CEXT_231591</name>
</gene>
<dbReference type="EMBL" id="BPLR01017911">
    <property type="protein sequence ID" value="GIY95421.1"/>
    <property type="molecule type" value="Genomic_DNA"/>
</dbReference>
<organism evidence="1 2">
    <name type="scientific">Caerostris extrusa</name>
    <name type="common">Bark spider</name>
    <name type="synonym">Caerostris bankana</name>
    <dbReference type="NCBI Taxonomy" id="172846"/>
    <lineage>
        <taxon>Eukaryota</taxon>
        <taxon>Metazoa</taxon>
        <taxon>Ecdysozoa</taxon>
        <taxon>Arthropoda</taxon>
        <taxon>Chelicerata</taxon>
        <taxon>Arachnida</taxon>
        <taxon>Araneae</taxon>
        <taxon>Araneomorphae</taxon>
        <taxon>Entelegynae</taxon>
        <taxon>Araneoidea</taxon>
        <taxon>Araneidae</taxon>
        <taxon>Caerostris</taxon>
    </lineage>
</organism>
<sequence>MGGATTKGGGDGRSPFSFCIMLQISPDISYRASQIRLVLQAKCGVCMLSGRRRFLRQVKAVIPLSMEKCIFGTFLLKITPAELRRSRIFRIGLGCLK</sequence>
<accession>A0AAV4XJQ7</accession>
<protein>
    <submittedName>
        <fullName evidence="1">Uncharacterized protein</fullName>
    </submittedName>
</protein>
<evidence type="ECO:0000313" key="1">
    <source>
        <dbReference type="EMBL" id="GIY95421.1"/>
    </source>
</evidence>